<dbReference type="InterPro" id="IPR013575">
    <property type="entry name" value="IF2_assoc_dom_bac"/>
</dbReference>
<dbReference type="InterPro" id="IPR015760">
    <property type="entry name" value="TIF_IF2"/>
</dbReference>
<dbReference type="Pfam" id="PF08364">
    <property type="entry name" value="IF2_assoc"/>
    <property type="match status" value="1"/>
</dbReference>
<dbReference type="CDD" id="cd03702">
    <property type="entry name" value="IF2_mtIF2_II"/>
    <property type="match status" value="1"/>
</dbReference>
<feature type="binding site" evidence="9">
    <location>
        <begin position="508"/>
        <end position="515"/>
    </location>
    <ligand>
        <name>GTP</name>
        <dbReference type="ChEBI" id="CHEBI:37565"/>
    </ligand>
</feature>
<feature type="compositionally biased region" description="Basic and acidic residues" evidence="11">
    <location>
        <begin position="131"/>
        <end position="161"/>
    </location>
</feature>
<dbReference type="InterPro" id="IPR000178">
    <property type="entry name" value="TF_IF2_bacterial-like"/>
</dbReference>
<evidence type="ECO:0000313" key="13">
    <source>
        <dbReference type="EMBL" id="MFG6431239.1"/>
    </source>
</evidence>
<dbReference type="PANTHER" id="PTHR43381:SF5">
    <property type="entry name" value="TR-TYPE G DOMAIN-CONTAINING PROTEIN"/>
    <property type="match status" value="1"/>
</dbReference>
<feature type="region of interest" description="Disordered" evidence="11">
    <location>
        <begin position="97"/>
        <end position="172"/>
    </location>
</feature>
<dbReference type="InterPro" id="IPR044145">
    <property type="entry name" value="IF2_II"/>
</dbReference>
<dbReference type="InterPro" id="IPR027417">
    <property type="entry name" value="P-loop_NTPase"/>
</dbReference>
<evidence type="ECO:0000256" key="8">
    <source>
        <dbReference type="ARBA" id="ARBA00023134"/>
    </source>
</evidence>
<feature type="binding site" evidence="9">
    <location>
        <begin position="608"/>
        <end position="611"/>
    </location>
    <ligand>
        <name>GTP</name>
        <dbReference type="ChEBI" id="CHEBI:37565"/>
    </ligand>
</feature>
<dbReference type="CDD" id="cd03692">
    <property type="entry name" value="mtIF2_IVc"/>
    <property type="match status" value="1"/>
</dbReference>
<dbReference type="InterPro" id="IPR005225">
    <property type="entry name" value="Small_GTP-bd"/>
</dbReference>
<dbReference type="NCBIfam" id="TIGR00487">
    <property type="entry name" value="IF-2"/>
    <property type="match status" value="1"/>
</dbReference>
<dbReference type="PROSITE" id="PS51722">
    <property type="entry name" value="G_TR_2"/>
    <property type="match status" value="1"/>
</dbReference>
<keyword evidence="7 9" id="KW-0648">Protein biosynthesis</keyword>
<comment type="caution">
    <text evidence="13">The sequence shown here is derived from an EMBL/GenBank/DDBJ whole genome shotgun (WGS) entry which is preliminary data.</text>
</comment>
<dbReference type="Pfam" id="PF22042">
    <property type="entry name" value="EF-G_D2"/>
    <property type="match status" value="1"/>
</dbReference>
<dbReference type="CDD" id="cd01887">
    <property type="entry name" value="IF2_eIF5B"/>
    <property type="match status" value="1"/>
</dbReference>
<keyword evidence="6 9" id="KW-0547">Nucleotide-binding</keyword>
<dbReference type="InterPro" id="IPR053905">
    <property type="entry name" value="EF-G-like_DII"/>
</dbReference>
<keyword evidence="5 9" id="KW-0396">Initiation factor</keyword>
<feature type="domain" description="Tr-type G" evidence="12">
    <location>
        <begin position="499"/>
        <end position="668"/>
    </location>
</feature>
<evidence type="ECO:0000256" key="6">
    <source>
        <dbReference type="ARBA" id="ARBA00022741"/>
    </source>
</evidence>
<evidence type="ECO:0000256" key="5">
    <source>
        <dbReference type="ARBA" id="ARBA00022540"/>
    </source>
</evidence>
<evidence type="ECO:0000313" key="14">
    <source>
        <dbReference type="Proteomes" id="UP001606210"/>
    </source>
</evidence>
<evidence type="ECO:0000256" key="2">
    <source>
        <dbReference type="ARBA" id="ARBA00007733"/>
    </source>
</evidence>
<dbReference type="Gene3D" id="3.40.50.10050">
    <property type="entry name" value="Translation initiation factor IF- 2, domain 3"/>
    <property type="match status" value="1"/>
</dbReference>
<dbReference type="Pfam" id="PF04760">
    <property type="entry name" value="IF2_N"/>
    <property type="match status" value="2"/>
</dbReference>
<dbReference type="InterPro" id="IPR000795">
    <property type="entry name" value="T_Tr_GTP-bd_dom"/>
</dbReference>
<organism evidence="13 14">
    <name type="scientific">Pelomonas parva</name>
    <dbReference type="NCBI Taxonomy" id="3299032"/>
    <lineage>
        <taxon>Bacteria</taxon>
        <taxon>Pseudomonadati</taxon>
        <taxon>Pseudomonadota</taxon>
        <taxon>Betaproteobacteria</taxon>
        <taxon>Burkholderiales</taxon>
        <taxon>Sphaerotilaceae</taxon>
        <taxon>Roseateles</taxon>
    </lineage>
</organism>
<dbReference type="Gene3D" id="2.40.30.10">
    <property type="entry name" value="Translation factors"/>
    <property type="match status" value="2"/>
</dbReference>
<name>A0ABW7F3L9_9BURK</name>
<dbReference type="EMBL" id="JBIGHV010000005">
    <property type="protein sequence ID" value="MFG6431239.1"/>
    <property type="molecule type" value="Genomic_DNA"/>
</dbReference>
<evidence type="ECO:0000256" key="4">
    <source>
        <dbReference type="ARBA" id="ARBA00022490"/>
    </source>
</evidence>
<evidence type="ECO:0000256" key="9">
    <source>
        <dbReference type="HAMAP-Rule" id="MF_00100"/>
    </source>
</evidence>
<feature type="compositionally biased region" description="Low complexity" evidence="11">
    <location>
        <begin position="326"/>
        <end position="340"/>
    </location>
</feature>
<dbReference type="RefSeq" id="WP_394480149.1">
    <property type="nucleotide sequence ID" value="NZ_JBIGHV010000005.1"/>
</dbReference>
<dbReference type="Proteomes" id="UP001606210">
    <property type="component" value="Unassembled WGS sequence"/>
</dbReference>
<evidence type="ECO:0000256" key="3">
    <source>
        <dbReference type="ARBA" id="ARBA00020675"/>
    </source>
</evidence>
<feature type="compositionally biased region" description="Basic and acidic residues" evidence="11">
    <location>
        <begin position="341"/>
        <end position="351"/>
    </location>
</feature>
<feature type="region of interest" description="Disordered" evidence="11">
    <location>
        <begin position="190"/>
        <end position="233"/>
    </location>
</feature>
<comment type="function">
    <text evidence="9 10">One of the essential components for the initiation of protein synthesis. Protects formylmethionyl-tRNA from spontaneous hydrolysis and promotes its binding to the 30S ribosomal subunits. Also involved in the hydrolysis of GTP during the formation of the 70S ribosomal complex.</text>
</comment>
<feature type="region of interest" description="G-domain" evidence="9">
    <location>
        <begin position="502"/>
        <end position="650"/>
    </location>
</feature>
<feature type="compositionally biased region" description="Low complexity" evidence="11">
    <location>
        <begin position="162"/>
        <end position="172"/>
    </location>
</feature>
<evidence type="ECO:0000256" key="10">
    <source>
        <dbReference type="RuleBase" id="RU000644"/>
    </source>
</evidence>
<comment type="similarity">
    <text evidence="2 9 10">Belongs to the TRAFAC class translation factor GTPase superfamily. Classic translation factor GTPase family. IF-2 subfamily.</text>
</comment>
<feature type="compositionally biased region" description="Basic and acidic residues" evidence="11">
    <location>
        <begin position="190"/>
        <end position="199"/>
    </location>
</feature>
<dbReference type="SUPFAM" id="SSF52540">
    <property type="entry name" value="P-loop containing nucleoside triphosphate hydrolases"/>
    <property type="match status" value="1"/>
</dbReference>
<dbReference type="Pfam" id="PF00009">
    <property type="entry name" value="GTP_EFTU"/>
    <property type="match status" value="1"/>
</dbReference>
<evidence type="ECO:0000256" key="7">
    <source>
        <dbReference type="ARBA" id="ARBA00022917"/>
    </source>
</evidence>
<feature type="region of interest" description="Disordered" evidence="11">
    <location>
        <begin position="322"/>
        <end position="409"/>
    </location>
</feature>
<dbReference type="InterPro" id="IPR023115">
    <property type="entry name" value="TIF_IF2_dom3"/>
</dbReference>
<protein>
    <recommendedName>
        <fullName evidence="3 9">Translation initiation factor IF-2</fullName>
    </recommendedName>
</protein>
<proteinExistence type="inferred from homology"/>
<gene>
    <name evidence="9 13" type="primary">infB</name>
    <name evidence="13" type="ORF">ACG00Y_15020</name>
</gene>
<keyword evidence="4 9" id="KW-0963">Cytoplasm</keyword>
<dbReference type="NCBIfam" id="TIGR00231">
    <property type="entry name" value="small_GTP"/>
    <property type="match status" value="1"/>
</dbReference>
<evidence type="ECO:0000259" key="12">
    <source>
        <dbReference type="PROSITE" id="PS51722"/>
    </source>
</evidence>
<dbReference type="Gene3D" id="3.40.50.300">
    <property type="entry name" value="P-loop containing nucleotide triphosphate hydrolases"/>
    <property type="match status" value="1"/>
</dbReference>
<feature type="binding site" evidence="9">
    <location>
        <begin position="554"/>
        <end position="558"/>
    </location>
    <ligand>
        <name>GTP</name>
        <dbReference type="ChEBI" id="CHEBI:37565"/>
    </ligand>
</feature>
<dbReference type="SUPFAM" id="SSF52156">
    <property type="entry name" value="Initiation factor IF2/eIF5b, domain 3"/>
    <property type="match status" value="1"/>
</dbReference>
<dbReference type="PANTHER" id="PTHR43381">
    <property type="entry name" value="TRANSLATION INITIATION FACTOR IF-2-RELATED"/>
    <property type="match status" value="1"/>
</dbReference>
<evidence type="ECO:0000256" key="1">
    <source>
        <dbReference type="ARBA" id="ARBA00004496"/>
    </source>
</evidence>
<dbReference type="InterPro" id="IPR009061">
    <property type="entry name" value="DNA-bd_dom_put_sf"/>
</dbReference>
<reference evidence="13 14" key="1">
    <citation type="submission" date="2024-08" db="EMBL/GenBank/DDBJ databases">
        <authorList>
            <person name="Lu H."/>
        </authorList>
    </citation>
    <scope>NUCLEOTIDE SEQUENCE [LARGE SCALE GENOMIC DNA]</scope>
    <source>
        <strain evidence="13 14">LYH14W</strain>
    </source>
</reference>
<accession>A0ABW7F3L9</accession>
<evidence type="ECO:0000256" key="11">
    <source>
        <dbReference type="SAM" id="MobiDB-lite"/>
    </source>
</evidence>
<dbReference type="SUPFAM" id="SSF50447">
    <property type="entry name" value="Translation proteins"/>
    <property type="match status" value="2"/>
</dbReference>
<dbReference type="SUPFAM" id="SSF46955">
    <property type="entry name" value="Putative DNA-binding domain"/>
    <property type="match status" value="1"/>
</dbReference>
<dbReference type="Pfam" id="PF11987">
    <property type="entry name" value="IF-2"/>
    <property type="match status" value="1"/>
</dbReference>
<dbReference type="GO" id="GO:0003743">
    <property type="term" value="F:translation initiation factor activity"/>
    <property type="evidence" value="ECO:0007669"/>
    <property type="project" value="UniProtKB-KW"/>
</dbReference>
<dbReference type="InterPro" id="IPR004161">
    <property type="entry name" value="EFTu-like_2"/>
</dbReference>
<dbReference type="Gene3D" id="3.30.56.50">
    <property type="entry name" value="Putative DNA-binding domain, N-terminal subdomain of bacterial translation initiation factor IF2"/>
    <property type="match status" value="1"/>
</dbReference>
<dbReference type="InterPro" id="IPR036925">
    <property type="entry name" value="TIF_IF2_dom3_sf"/>
</dbReference>
<comment type="subcellular location">
    <subcellularLocation>
        <location evidence="1 9">Cytoplasm</location>
    </subcellularLocation>
</comment>
<dbReference type="Pfam" id="PF03144">
    <property type="entry name" value="GTP_EFTU_D2"/>
    <property type="match status" value="1"/>
</dbReference>
<keyword evidence="8 9" id="KW-0342">GTP-binding</keyword>
<feature type="compositionally biased region" description="Low complexity" evidence="11">
    <location>
        <begin position="200"/>
        <end position="216"/>
    </location>
</feature>
<dbReference type="InterPro" id="IPR009000">
    <property type="entry name" value="Transl_B-barrel_sf"/>
</dbReference>
<dbReference type="InterPro" id="IPR006847">
    <property type="entry name" value="IF2_N"/>
</dbReference>
<sequence>MAVTTVAQFAAELSKPASSLLEQLQAAGVKKSSVDDSLSENDKERLLDHLRLSHGTAAADRKKITLVKKSTTEIKQADASGKARTIQVQVKKTRTFVKRDDASEEAGSGQDDADLARREEEAQAQAAALRQQEEELNAKVKAREDAERAAREAAEARRAEEQAAAEAAAAAAAAAAAQAAAAQAAAEAAKPEQTAEARQRSSAAASAEAAAINKAAASRRAKSAPAPAPEPVAAAPVEVPAPVVVAAPVEPPKPALRVVKAVDAAAEEKNKQDDLARRRKAAESEAAAIRAMMNAPKKVMVAPKKEEPKPAEPAAGIKGTIHKKVGAPGAPAAPGSTTAKPGDKKSVKSEKLSSSWADDAAKKRGLKTIGSGPAGANRPGGGGNWRAPARGGRGGRGGRDDGGSNFTPPVEQQTIEVHVPETISVADLAHKMSVKAAEVIKQLMKLGQMVTINQQLDQETAMILVEEMGHKAVPAKLDDPDAFLEEEGSAAEQQHESLPRAPVVTVMGHVDHGKTSLLDYIRRSRVAAGEAGGITQHIGAYHVETPRGMITFLDTPGHAAFTAMRARGAKATDIVILVCAADDGVMPQTKEAIHHAKAAGVPIVVAMTKIDKPDANAERVKSELVAEQVVPEEFGGDAPFIGVSSKTGQGIDDLLEQVLLQAEVLELKAPVVSMAKGLVIEAKLDKGRGPVATVLVQSGTLKRGDVVLAGSTFGRVRAMLDEDGKACTEAGPSIPVEIQGLTEVPQAGDEFMVLGDERRAREVATFRSGKYRDVKLAKQQAAKLENMFSEMGGGDVQTLPLIIKSDVQGSQEALAASLLKLSNAEVKVQIVHAAVGGISESDINLAIASKAVIIGFNVRADAGARKLAEGNAVDLRYYSIIYDAVDDVTKAMSGMLAPEQREEALGTAEIRVVFVASKIGTVAGSMVTSGLVRRGARFRLLRENTVVYTGEVDSVRREKDDVKEVKEGFECGIKLKNYSDIKEGDQLEFFEIKEVARTL</sequence>
<dbReference type="HAMAP" id="MF_00100_B">
    <property type="entry name" value="IF_2_B"/>
    <property type="match status" value="1"/>
</dbReference>
<keyword evidence="14" id="KW-1185">Reference proteome</keyword>